<reference evidence="3" key="1">
    <citation type="journal article" date="2009" name="Science">
        <title>The B73 maize genome: complexity, diversity, and dynamics.</title>
        <authorList>
            <person name="Schnable P.S."/>
            <person name="Ware D."/>
            <person name="Fulton R.S."/>
            <person name="Stein J.C."/>
            <person name="Wei F."/>
            <person name="Pasternak S."/>
            <person name="Liang C."/>
            <person name="Zhang J."/>
            <person name="Fulton L."/>
            <person name="Graves T.A."/>
            <person name="Minx P."/>
            <person name="Reily A.D."/>
            <person name="Courtney L."/>
            <person name="Kruchowski S.S."/>
            <person name="Tomlinson C."/>
            <person name="Strong C."/>
            <person name="Delehaunty K."/>
            <person name="Fronick C."/>
            <person name="Courtney B."/>
            <person name="Rock S.M."/>
            <person name="Belter E."/>
            <person name="Du F."/>
            <person name="Kim K."/>
            <person name="Abbott R.M."/>
            <person name="Cotton M."/>
            <person name="Levy A."/>
            <person name="Marchetto P."/>
            <person name="Ochoa K."/>
            <person name="Jackson S.M."/>
            <person name="Gillam B."/>
            <person name="Chen W."/>
            <person name="Yan L."/>
            <person name="Higginbotham J."/>
            <person name="Cardenas M."/>
            <person name="Waligorski J."/>
            <person name="Applebaum E."/>
            <person name="Phelps L."/>
            <person name="Falcone J."/>
            <person name="Kanchi K."/>
            <person name="Thane T."/>
            <person name="Scimone A."/>
            <person name="Thane N."/>
            <person name="Henke J."/>
            <person name="Wang T."/>
            <person name="Ruppert J."/>
            <person name="Shah N."/>
            <person name="Rotter K."/>
            <person name="Hodges J."/>
            <person name="Ingenthron E."/>
            <person name="Cordes M."/>
            <person name="Kohlberg S."/>
            <person name="Sgro J."/>
            <person name="Delgado B."/>
            <person name="Mead K."/>
            <person name="Chinwalla A."/>
            <person name="Leonard S."/>
            <person name="Crouse K."/>
            <person name="Collura K."/>
            <person name="Kudrna D."/>
            <person name="Currie J."/>
            <person name="He R."/>
            <person name="Angelova A."/>
            <person name="Rajasekar S."/>
            <person name="Mueller T."/>
            <person name="Lomeli R."/>
            <person name="Scara G."/>
            <person name="Ko A."/>
            <person name="Delaney K."/>
            <person name="Wissotski M."/>
            <person name="Lopez G."/>
            <person name="Campos D."/>
            <person name="Braidotti M."/>
            <person name="Ashley E."/>
            <person name="Golser W."/>
            <person name="Kim H."/>
            <person name="Lee S."/>
            <person name="Lin J."/>
            <person name="Dujmic Z."/>
            <person name="Kim W."/>
            <person name="Talag J."/>
            <person name="Zuccolo A."/>
            <person name="Fan C."/>
            <person name="Sebastian A."/>
            <person name="Kramer M."/>
            <person name="Spiegel L."/>
            <person name="Nascimento L."/>
            <person name="Zutavern T."/>
            <person name="Miller B."/>
            <person name="Ambroise C."/>
            <person name="Muller S."/>
            <person name="Spooner W."/>
            <person name="Narechania A."/>
            <person name="Ren L."/>
            <person name="Wei S."/>
            <person name="Kumari S."/>
            <person name="Faga B."/>
            <person name="Levy M.J."/>
            <person name="McMahan L."/>
            <person name="Van Buren P."/>
            <person name="Vaughn M.W."/>
            <person name="Ying K."/>
            <person name="Yeh C.-T."/>
            <person name="Emrich S.J."/>
            <person name="Jia Y."/>
            <person name="Kalyanaraman A."/>
            <person name="Hsia A.-P."/>
            <person name="Barbazuk W.B."/>
            <person name="Baucom R.S."/>
            <person name="Brutnell T.P."/>
            <person name="Carpita N.C."/>
            <person name="Chaparro C."/>
            <person name="Chia J.-M."/>
            <person name="Deragon J.-M."/>
            <person name="Estill J.C."/>
            <person name="Fu Y."/>
            <person name="Jeddeloh J.A."/>
            <person name="Han Y."/>
            <person name="Lee H."/>
            <person name="Li P."/>
            <person name="Lisch D.R."/>
            <person name="Liu S."/>
            <person name="Liu Z."/>
            <person name="Nagel D.H."/>
            <person name="McCann M.C."/>
            <person name="SanMiguel P."/>
            <person name="Myers A.M."/>
            <person name="Nettleton D."/>
            <person name="Nguyen J."/>
            <person name="Penning B.W."/>
            <person name="Ponnala L."/>
            <person name="Schneider K.L."/>
            <person name="Schwartz D.C."/>
            <person name="Sharma A."/>
            <person name="Soderlund C."/>
            <person name="Springer N.M."/>
            <person name="Sun Q."/>
            <person name="Wang H."/>
            <person name="Waterman M."/>
            <person name="Westerman R."/>
            <person name="Wolfgruber T.K."/>
            <person name="Yang L."/>
            <person name="Yu Y."/>
            <person name="Zhang L."/>
            <person name="Zhou S."/>
            <person name="Zhu Q."/>
            <person name="Bennetzen J.L."/>
            <person name="Dawe R.K."/>
            <person name="Jiang J."/>
            <person name="Jiang N."/>
            <person name="Presting G.G."/>
            <person name="Wessler S.R."/>
            <person name="Aluru S."/>
            <person name="Martienssen R.A."/>
            <person name="Clifton S.W."/>
            <person name="McCombie W.R."/>
            <person name="Wing R.A."/>
            <person name="Wilson R.K."/>
        </authorList>
    </citation>
    <scope>NUCLEOTIDE SEQUENCE [LARGE SCALE GENOMIC DNA]</scope>
    <source>
        <strain evidence="3">cv. B73</strain>
    </source>
</reference>
<reference evidence="2" key="2">
    <citation type="submission" date="2019-07" db="EMBL/GenBank/DDBJ databases">
        <authorList>
            <person name="Seetharam A."/>
            <person name="Woodhouse M."/>
            <person name="Cannon E."/>
        </authorList>
    </citation>
    <scope>NUCLEOTIDE SEQUENCE [LARGE SCALE GENOMIC DNA]</scope>
    <source>
        <strain evidence="2">cv. B73</strain>
    </source>
</reference>
<keyword evidence="3" id="KW-1185">Reference proteome</keyword>
<reference evidence="2" key="3">
    <citation type="submission" date="2021-05" db="UniProtKB">
        <authorList>
            <consortium name="EnsemblPlants"/>
        </authorList>
    </citation>
    <scope>IDENTIFICATION</scope>
    <source>
        <strain evidence="2">cv. B73</strain>
    </source>
</reference>
<dbReference type="Proteomes" id="UP000007305">
    <property type="component" value="Chromosome 9"/>
</dbReference>
<feature type="region of interest" description="Disordered" evidence="1">
    <location>
        <begin position="41"/>
        <end position="67"/>
    </location>
</feature>
<sequence>MDDADARRSDGEADKGAAVGMTARLARIGKATVGEATAVDAAETEVGHSRTESKAEVTSSGGKPHQACAAHVDHTADKLGERGNQRKRNGVQFISSRSMIGEARQGCMEREAKRVRWLEHEIRAKALTICYLDDDEDLAPAAGVRGGRPGGGAALAFEEEEESFQLNPALTRHWPGLVVARH</sequence>
<dbReference type="Gramene" id="Zm00001eb392020_T001">
    <property type="protein sequence ID" value="Zm00001eb392020_P001"/>
    <property type="gene ID" value="Zm00001eb392020"/>
</dbReference>
<organism evidence="2 3">
    <name type="scientific">Zea mays</name>
    <name type="common">Maize</name>
    <dbReference type="NCBI Taxonomy" id="4577"/>
    <lineage>
        <taxon>Eukaryota</taxon>
        <taxon>Viridiplantae</taxon>
        <taxon>Streptophyta</taxon>
        <taxon>Embryophyta</taxon>
        <taxon>Tracheophyta</taxon>
        <taxon>Spermatophyta</taxon>
        <taxon>Magnoliopsida</taxon>
        <taxon>Liliopsida</taxon>
        <taxon>Poales</taxon>
        <taxon>Poaceae</taxon>
        <taxon>PACMAD clade</taxon>
        <taxon>Panicoideae</taxon>
        <taxon>Andropogonodae</taxon>
        <taxon>Andropogoneae</taxon>
        <taxon>Tripsacinae</taxon>
        <taxon>Zea</taxon>
    </lineage>
</organism>
<accession>A0A804R6E6</accession>
<protein>
    <submittedName>
        <fullName evidence="2">Uncharacterized protein</fullName>
    </submittedName>
</protein>
<dbReference type="AlphaFoldDB" id="A0A804R6E6"/>
<evidence type="ECO:0000313" key="3">
    <source>
        <dbReference type="Proteomes" id="UP000007305"/>
    </source>
</evidence>
<dbReference type="EnsemblPlants" id="Zm00001eb392020_T001">
    <property type="protein sequence ID" value="Zm00001eb392020_P001"/>
    <property type="gene ID" value="Zm00001eb392020"/>
</dbReference>
<dbReference type="InParanoid" id="A0A804R6E6"/>
<feature type="compositionally biased region" description="Basic and acidic residues" evidence="1">
    <location>
        <begin position="45"/>
        <end position="55"/>
    </location>
</feature>
<proteinExistence type="predicted"/>
<evidence type="ECO:0000313" key="2">
    <source>
        <dbReference type="EnsemblPlants" id="Zm00001eb392020_P001"/>
    </source>
</evidence>
<evidence type="ECO:0000256" key="1">
    <source>
        <dbReference type="SAM" id="MobiDB-lite"/>
    </source>
</evidence>
<name>A0A804R6E6_MAIZE</name>